<protein>
    <submittedName>
        <fullName evidence="1">Uncharacterized protein</fullName>
    </submittedName>
</protein>
<evidence type="ECO:0000313" key="1">
    <source>
        <dbReference type="EMBL" id="KAJ4360996.1"/>
    </source>
</evidence>
<dbReference type="OrthoDB" id="407325at2759"/>
<dbReference type="Proteomes" id="UP001140513">
    <property type="component" value="Unassembled WGS sequence"/>
</dbReference>
<reference evidence="1" key="1">
    <citation type="submission" date="2022-10" db="EMBL/GenBank/DDBJ databases">
        <title>Tapping the CABI collections for fungal endophytes: first genome assemblies for Collariella, Neodidymelliopsis, Ascochyta clinopodiicola, Didymella pomorum, Didymosphaeria variabile, Neocosmospora piperis and Neocucurbitaria cava.</title>
        <authorList>
            <person name="Hill R."/>
        </authorList>
    </citation>
    <scope>NUCLEOTIDE SEQUENCE</scope>
    <source>
        <strain evidence="1">IMI 356815</strain>
    </source>
</reference>
<dbReference type="RefSeq" id="XP_056077198.1">
    <property type="nucleotide sequence ID" value="XM_056210376.1"/>
</dbReference>
<gene>
    <name evidence="1" type="ORF">N0V89_001565</name>
</gene>
<comment type="caution">
    <text evidence="1">The sequence shown here is derived from an EMBL/GenBank/DDBJ whole genome shotgun (WGS) entry which is preliminary data.</text>
</comment>
<name>A0A9W9CGY3_9PLEO</name>
<dbReference type="Gene3D" id="3.40.50.150">
    <property type="entry name" value="Vaccinia Virus protein VP39"/>
    <property type="match status" value="1"/>
</dbReference>
<organism evidence="1 2">
    <name type="scientific">Didymosphaeria variabile</name>
    <dbReference type="NCBI Taxonomy" id="1932322"/>
    <lineage>
        <taxon>Eukaryota</taxon>
        <taxon>Fungi</taxon>
        <taxon>Dikarya</taxon>
        <taxon>Ascomycota</taxon>
        <taxon>Pezizomycotina</taxon>
        <taxon>Dothideomycetes</taxon>
        <taxon>Pleosporomycetidae</taxon>
        <taxon>Pleosporales</taxon>
        <taxon>Massarineae</taxon>
        <taxon>Didymosphaeriaceae</taxon>
        <taxon>Didymosphaeria</taxon>
    </lineage>
</organism>
<dbReference type="Pfam" id="PF10294">
    <property type="entry name" value="Methyltransf_16"/>
    <property type="match status" value="1"/>
</dbReference>
<keyword evidence="2" id="KW-1185">Reference proteome</keyword>
<dbReference type="GeneID" id="80905095"/>
<dbReference type="InterPro" id="IPR019410">
    <property type="entry name" value="Methyltransf_16"/>
</dbReference>
<evidence type="ECO:0000313" key="2">
    <source>
        <dbReference type="Proteomes" id="UP001140513"/>
    </source>
</evidence>
<dbReference type="AlphaFoldDB" id="A0A9W9CGY3"/>
<dbReference type="EMBL" id="JAPEUX010000001">
    <property type="protein sequence ID" value="KAJ4360996.1"/>
    <property type="molecule type" value="Genomic_DNA"/>
</dbReference>
<dbReference type="GO" id="GO:0008757">
    <property type="term" value="F:S-adenosylmethionine-dependent methyltransferase activity"/>
    <property type="evidence" value="ECO:0007669"/>
    <property type="project" value="UniProtKB-ARBA"/>
</dbReference>
<dbReference type="InterPro" id="IPR029063">
    <property type="entry name" value="SAM-dependent_MTases_sf"/>
</dbReference>
<accession>A0A9W9CGY3</accession>
<sequence length="166" mass="18912">MSAVAGAKEVAVTDYPATPILETLRRNLEENLEAEGRAKIAVYGHQWGVLDDCFAEEHARRYTRVLAADCLWMAHEHENLARSMVHFLSDSPDARVYVVAGFHTGRAKVAPFFEETVPEVGLEVASIYEMNAEGKRRAWAKERDGGREDVTERKKWCVLARLRRRR</sequence>
<proteinExistence type="predicted"/>